<dbReference type="GO" id="GO:0016020">
    <property type="term" value="C:membrane"/>
    <property type="evidence" value="ECO:0007669"/>
    <property type="project" value="TreeGrafter"/>
</dbReference>
<reference evidence="3 4" key="1">
    <citation type="submission" date="2018-12" db="EMBL/GenBank/DDBJ databases">
        <authorList>
            <person name="Feng G."/>
            <person name="Zhu H."/>
        </authorList>
    </citation>
    <scope>NUCLEOTIDE SEQUENCE [LARGE SCALE GENOMIC DNA]</scope>
    <source>
        <strain evidence="3 4">9PBR-2</strain>
    </source>
</reference>
<feature type="domain" description="Acyltransferase 3" evidence="2">
    <location>
        <begin position="14"/>
        <end position="338"/>
    </location>
</feature>
<name>A0A3R9M3W8_9BACT</name>
<feature type="transmembrane region" description="Helical" evidence="1">
    <location>
        <begin position="83"/>
        <end position="103"/>
    </location>
</feature>
<dbReference type="PANTHER" id="PTHR23028:SF53">
    <property type="entry name" value="ACYL_TRANSF_3 DOMAIN-CONTAINING PROTEIN"/>
    <property type="match status" value="1"/>
</dbReference>
<feature type="transmembrane region" description="Helical" evidence="1">
    <location>
        <begin position="289"/>
        <end position="308"/>
    </location>
</feature>
<feature type="transmembrane region" description="Helical" evidence="1">
    <location>
        <begin position="240"/>
        <end position="263"/>
    </location>
</feature>
<keyword evidence="3" id="KW-0808">Transferase</keyword>
<keyword evidence="3" id="KW-0012">Acyltransferase</keyword>
<gene>
    <name evidence="3" type="ORF">EI290_14475</name>
</gene>
<dbReference type="InterPro" id="IPR050879">
    <property type="entry name" value="Acyltransferase_3"/>
</dbReference>
<accession>A0A3R9M3W8</accession>
<evidence type="ECO:0000259" key="2">
    <source>
        <dbReference type="Pfam" id="PF01757"/>
    </source>
</evidence>
<feature type="transmembrane region" description="Helical" evidence="1">
    <location>
        <begin position="320"/>
        <end position="343"/>
    </location>
</feature>
<evidence type="ECO:0000313" key="4">
    <source>
        <dbReference type="Proteomes" id="UP000280066"/>
    </source>
</evidence>
<feature type="transmembrane region" description="Helical" evidence="1">
    <location>
        <begin position="41"/>
        <end position="59"/>
    </location>
</feature>
<dbReference type="Proteomes" id="UP000280066">
    <property type="component" value="Unassembled WGS sequence"/>
</dbReference>
<evidence type="ECO:0000256" key="1">
    <source>
        <dbReference type="SAM" id="Phobius"/>
    </source>
</evidence>
<proteinExistence type="predicted"/>
<dbReference type="Pfam" id="PF01757">
    <property type="entry name" value="Acyl_transf_3"/>
    <property type="match status" value="1"/>
</dbReference>
<keyword evidence="1" id="KW-0812">Transmembrane</keyword>
<organism evidence="3 4">
    <name type="scientific">Hymenobacter metallilatus</name>
    <dbReference type="NCBI Taxonomy" id="2493666"/>
    <lineage>
        <taxon>Bacteria</taxon>
        <taxon>Pseudomonadati</taxon>
        <taxon>Bacteroidota</taxon>
        <taxon>Cytophagia</taxon>
        <taxon>Cytophagales</taxon>
        <taxon>Hymenobacteraceae</taxon>
        <taxon>Hymenobacter</taxon>
    </lineage>
</organism>
<evidence type="ECO:0000313" key="3">
    <source>
        <dbReference type="EMBL" id="RSK31221.1"/>
    </source>
</evidence>
<feature type="transmembrane region" description="Helical" evidence="1">
    <location>
        <begin position="216"/>
        <end position="234"/>
    </location>
</feature>
<dbReference type="InterPro" id="IPR002656">
    <property type="entry name" value="Acyl_transf_3_dom"/>
</dbReference>
<dbReference type="GO" id="GO:0016747">
    <property type="term" value="F:acyltransferase activity, transferring groups other than amino-acyl groups"/>
    <property type="evidence" value="ECO:0007669"/>
    <property type="project" value="InterPro"/>
</dbReference>
<dbReference type="AlphaFoldDB" id="A0A3R9M3W8"/>
<dbReference type="OrthoDB" id="9796461at2"/>
<keyword evidence="1" id="KW-0472">Membrane</keyword>
<dbReference type="RefSeq" id="WP_125431792.1">
    <property type="nucleotide sequence ID" value="NZ_RWIS01000009.1"/>
</dbReference>
<dbReference type="PANTHER" id="PTHR23028">
    <property type="entry name" value="ACETYLTRANSFERASE"/>
    <property type="match status" value="1"/>
</dbReference>
<comment type="caution">
    <text evidence="3">The sequence shown here is derived from an EMBL/GenBank/DDBJ whole genome shotgun (WGS) entry which is preliminary data.</text>
</comment>
<protein>
    <submittedName>
        <fullName evidence="3">Acyltransferase</fullName>
    </submittedName>
</protein>
<sequence>MPTPSGAPLAYRPELHGVRAIAVWLVVVQHWAAPPVMLGEMGRLVFFVLSGYLISGIVWKQQAYPGAPGPWGRRLGTFYLRRLLRIIPPYYCALALSALLPLATVREHPLWFLLPAANQLFYHLQRWGEGCGHLWTLAVDEQFYLLWPALLAVVGRRVRGLVLVAALGLAFRVGWSLLVTPGFMLLLLPASLDLFAAGTLLRRLETSTGGLDRWARGRYVLLAWAVWWGLWGWLHPVQGGNIWIVVFPAVGAVAAFFTLAWLLGRAGAARRLGLTHPALVWMGQRSFGVYLYHLLLPVFWQRVVYTLWPAGSEWREILLGPLPTLLVLTPLLIGLSAASWHFIEGPLDRVKRHLRYA</sequence>
<dbReference type="EMBL" id="RWIS01000009">
    <property type="protein sequence ID" value="RSK31221.1"/>
    <property type="molecule type" value="Genomic_DNA"/>
</dbReference>
<keyword evidence="1" id="KW-1133">Transmembrane helix</keyword>
<keyword evidence="4" id="KW-1185">Reference proteome</keyword>
<feature type="transmembrane region" description="Helical" evidence="1">
    <location>
        <begin position="184"/>
        <end position="204"/>
    </location>
</feature>
<dbReference type="GO" id="GO:0000271">
    <property type="term" value="P:polysaccharide biosynthetic process"/>
    <property type="evidence" value="ECO:0007669"/>
    <property type="project" value="TreeGrafter"/>
</dbReference>